<accession>A0A4S2CYF9</accession>
<protein>
    <submittedName>
        <fullName evidence="2">Uncharacterized protein</fullName>
    </submittedName>
</protein>
<evidence type="ECO:0000256" key="1">
    <source>
        <dbReference type="SAM" id="MobiDB-lite"/>
    </source>
</evidence>
<feature type="region of interest" description="Disordered" evidence="1">
    <location>
        <begin position="91"/>
        <end position="110"/>
    </location>
</feature>
<evidence type="ECO:0000313" key="2">
    <source>
        <dbReference type="EMBL" id="TGY34079.1"/>
    </source>
</evidence>
<dbReference type="OrthoDB" id="7059500at2"/>
<reference evidence="2 3" key="1">
    <citation type="submission" date="2019-04" db="EMBL/GenBank/DDBJ databases">
        <title>Microbes associate with the intestines of laboratory mice.</title>
        <authorList>
            <person name="Navarre W."/>
            <person name="Wong E."/>
            <person name="Huang K."/>
            <person name="Tropini C."/>
            <person name="Ng K."/>
            <person name="Yu B."/>
        </authorList>
    </citation>
    <scope>NUCLEOTIDE SEQUENCE [LARGE SCALE GENOMIC DNA]</scope>
    <source>
        <strain evidence="2 3">NM62_B4-13</strain>
    </source>
</reference>
<name>A0A4S2CYF9_STEMA</name>
<dbReference type="Proteomes" id="UP000306631">
    <property type="component" value="Unassembled WGS sequence"/>
</dbReference>
<comment type="caution">
    <text evidence="2">The sequence shown here is derived from an EMBL/GenBank/DDBJ whole genome shotgun (WGS) entry which is preliminary data.</text>
</comment>
<evidence type="ECO:0000313" key="3">
    <source>
        <dbReference type="Proteomes" id="UP000306631"/>
    </source>
</evidence>
<organism evidence="2 3">
    <name type="scientific">Stenotrophomonas maltophilia</name>
    <name type="common">Pseudomonas maltophilia</name>
    <name type="synonym">Xanthomonas maltophilia</name>
    <dbReference type="NCBI Taxonomy" id="40324"/>
    <lineage>
        <taxon>Bacteria</taxon>
        <taxon>Pseudomonadati</taxon>
        <taxon>Pseudomonadota</taxon>
        <taxon>Gammaproteobacteria</taxon>
        <taxon>Lysobacterales</taxon>
        <taxon>Lysobacteraceae</taxon>
        <taxon>Stenotrophomonas</taxon>
        <taxon>Stenotrophomonas maltophilia group</taxon>
    </lineage>
</organism>
<dbReference type="RefSeq" id="WP_136004696.1">
    <property type="nucleotide sequence ID" value="NZ_SRYW01000007.1"/>
</dbReference>
<dbReference type="EMBL" id="SRYW01000007">
    <property type="protein sequence ID" value="TGY34079.1"/>
    <property type="molecule type" value="Genomic_DNA"/>
</dbReference>
<sequence length="264" mass="28863">MPILCYEITGAATPNARSTTGAEDGQLSAVLKCDHEAAQSQVYAELVANRLALFLGIPVLVGVPARASASDARLRFAALRAAEVGLDVYDFTDDDRHDPDNDPDDAPPLPDGMYRHAGHARAMTLLAQKYPKETADLAVFDLWIGNEDRALNFKADLGAQDRGVMFALDQGSSLLACRPTVDQSLEWLARDDFPSFHPFQKLVNPCYCGAMVERIMSMPDWAILSATTYDDTVGNVTIDEQVAAYLALTERKRFLGALVDRVLL</sequence>
<gene>
    <name evidence="2" type="ORF">E5352_09330</name>
</gene>
<proteinExistence type="predicted"/>
<dbReference type="AlphaFoldDB" id="A0A4S2CYF9"/>